<accession>A0A2K3NB84</accession>
<name>A0A2K3NB84_TRIPR</name>
<organism evidence="1 2">
    <name type="scientific">Trifolium pratense</name>
    <name type="common">Red clover</name>
    <dbReference type="NCBI Taxonomy" id="57577"/>
    <lineage>
        <taxon>Eukaryota</taxon>
        <taxon>Viridiplantae</taxon>
        <taxon>Streptophyta</taxon>
        <taxon>Embryophyta</taxon>
        <taxon>Tracheophyta</taxon>
        <taxon>Spermatophyta</taxon>
        <taxon>Magnoliopsida</taxon>
        <taxon>eudicotyledons</taxon>
        <taxon>Gunneridae</taxon>
        <taxon>Pentapetalae</taxon>
        <taxon>rosids</taxon>
        <taxon>fabids</taxon>
        <taxon>Fabales</taxon>
        <taxon>Fabaceae</taxon>
        <taxon>Papilionoideae</taxon>
        <taxon>50 kb inversion clade</taxon>
        <taxon>NPAAA clade</taxon>
        <taxon>Hologalegina</taxon>
        <taxon>IRL clade</taxon>
        <taxon>Trifolieae</taxon>
        <taxon>Trifolium</taxon>
    </lineage>
</organism>
<comment type="caution">
    <text evidence="1">The sequence shown here is derived from an EMBL/GenBank/DDBJ whole genome shotgun (WGS) entry which is preliminary data.</text>
</comment>
<gene>
    <name evidence="1" type="ORF">L195_g023546</name>
</gene>
<reference evidence="1 2" key="2">
    <citation type="journal article" date="2017" name="Front. Plant Sci.">
        <title>Gene Classification and Mining of Molecular Markers Useful in Red Clover (Trifolium pratense) Breeding.</title>
        <authorList>
            <person name="Istvanek J."/>
            <person name="Dluhosova J."/>
            <person name="Dluhos P."/>
            <person name="Patkova L."/>
            <person name="Nedelnik J."/>
            <person name="Repkova J."/>
        </authorList>
    </citation>
    <scope>NUCLEOTIDE SEQUENCE [LARGE SCALE GENOMIC DNA]</scope>
    <source>
        <strain evidence="2">cv. Tatra</strain>
        <tissue evidence="1">Young leaves</tissue>
    </source>
</reference>
<dbReference type="EMBL" id="ASHM01018728">
    <property type="protein sequence ID" value="PNY00270.1"/>
    <property type="molecule type" value="Genomic_DNA"/>
</dbReference>
<evidence type="ECO:0000313" key="2">
    <source>
        <dbReference type="Proteomes" id="UP000236291"/>
    </source>
</evidence>
<sequence>MGAKYKLVKICSVEEAEEKMEMGICFICDKPFSLEHQLMHHKNIQITMKDKDEDKEVADNNAEKLKVDRIFPTNLNHVSTNKSPVPTPQTPIWTPVAISPTVEHEEGNQMQLDNHTLASTTVSQKSQPLVDSAPFLSYSPFDDNAEKSQGQEKIVTDPVLQNSCQLFDEKPQWHNSESS</sequence>
<evidence type="ECO:0000313" key="1">
    <source>
        <dbReference type="EMBL" id="PNY00270.1"/>
    </source>
</evidence>
<dbReference type="AlphaFoldDB" id="A0A2K3NB84"/>
<proteinExistence type="predicted"/>
<protein>
    <submittedName>
        <fullName evidence="1">Uncharacterized protein</fullName>
    </submittedName>
</protein>
<reference evidence="1 2" key="1">
    <citation type="journal article" date="2014" name="Am. J. Bot.">
        <title>Genome assembly and annotation for red clover (Trifolium pratense; Fabaceae).</title>
        <authorList>
            <person name="Istvanek J."/>
            <person name="Jaros M."/>
            <person name="Krenek A."/>
            <person name="Repkova J."/>
        </authorList>
    </citation>
    <scope>NUCLEOTIDE SEQUENCE [LARGE SCALE GENOMIC DNA]</scope>
    <source>
        <strain evidence="2">cv. Tatra</strain>
        <tissue evidence="1">Young leaves</tissue>
    </source>
</reference>
<dbReference type="Proteomes" id="UP000236291">
    <property type="component" value="Unassembled WGS sequence"/>
</dbReference>